<dbReference type="EC" id="2.7.13.3" evidence="3"/>
<keyword evidence="10 12" id="KW-0472">Membrane</keyword>
<dbReference type="SMART" id="SM00388">
    <property type="entry name" value="HisKA"/>
    <property type="match status" value="1"/>
</dbReference>
<organism evidence="15 16">
    <name type="scientific">Caulobacter vibrioides OR37</name>
    <dbReference type="NCBI Taxonomy" id="1292034"/>
    <lineage>
        <taxon>Bacteria</taxon>
        <taxon>Pseudomonadati</taxon>
        <taxon>Pseudomonadota</taxon>
        <taxon>Alphaproteobacteria</taxon>
        <taxon>Caulobacterales</taxon>
        <taxon>Caulobacteraceae</taxon>
        <taxon>Caulobacter</taxon>
    </lineage>
</organism>
<evidence type="ECO:0000259" key="13">
    <source>
        <dbReference type="PROSITE" id="PS50109"/>
    </source>
</evidence>
<feature type="transmembrane region" description="Helical" evidence="12">
    <location>
        <begin position="145"/>
        <end position="168"/>
    </location>
</feature>
<dbReference type="PROSITE" id="PS50109">
    <property type="entry name" value="HIS_KIN"/>
    <property type="match status" value="1"/>
</dbReference>
<dbReference type="CDD" id="cd00075">
    <property type="entry name" value="HATPase"/>
    <property type="match status" value="1"/>
</dbReference>
<dbReference type="SUPFAM" id="SSF158472">
    <property type="entry name" value="HAMP domain-like"/>
    <property type="match status" value="1"/>
</dbReference>
<dbReference type="InterPro" id="IPR036097">
    <property type="entry name" value="HisK_dim/P_sf"/>
</dbReference>
<feature type="domain" description="Histidine kinase" evidence="13">
    <location>
        <begin position="231"/>
        <end position="440"/>
    </location>
</feature>
<keyword evidence="11" id="KW-0175">Coiled coil</keyword>
<evidence type="ECO:0000256" key="1">
    <source>
        <dbReference type="ARBA" id="ARBA00000085"/>
    </source>
</evidence>
<dbReference type="STRING" id="1292034.OR37_00422"/>
<evidence type="ECO:0000256" key="6">
    <source>
        <dbReference type="ARBA" id="ARBA00022692"/>
    </source>
</evidence>
<dbReference type="Pfam" id="PF02518">
    <property type="entry name" value="HATPase_c"/>
    <property type="match status" value="1"/>
</dbReference>
<evidence type="ECO:0000313" key="15">
    <source>
        <dbReference type="EMBL" id="ENZ83914.1"/>
    </source>
</evidence>
<dbReference type="PATRIC" id="fig|1292034.3.peg.420"/>
<feature type="transmembrane region" description="Helical" evidence="12">
    <location>
        <begin position="12"/>
        <end position="31"/>
    </location>
</feature>
<feature type="domain" description="HAMP" evidence="14">
    <location>
        <begin position="170"/>
        <end position="223"/>
    </location>
</feature>
<dbReference type="PANTHER" id="PTHR45436">
    <property type="entry name" value="SENSOR HISTIDINE KINASE YKOH"/>
    <property type="match status" value="1"/>
</dbReference>
<dbReference type="InterPro" id="IPR003594">
    <property type="entry name" value="HATPase_dom"/>
</dbReference>
<evidence type="ECO:0000256" key="3">
    <source>
        <dbReference type="ARBA" id="ARBA00012438"/>
    </source>
</evidence>
<evidence type="ECO:0000259" key="14">
    <source>
        <dbReference type="PROSITE" id="PS50885"/>
    </source>
</evidence>
<keyword evidence="16" id="KW-1185">Reference proteome</keyword>
<dbReference type="OrthoDB" id="9815202at2"/>
<comment type="subcellular location">
    <subcellularLocation>
        <location evidence="2">Membrane</location>
    </subcellularLocation>
</comment>
<dbReference type="InterPro" id="IPR003661">
    <property type="entry name" value="HisK_dim/P_dom"/>
</dbReference>
<evidence type="ECO:0000256" key="2">
    <source>
        <dbReference type="ARBA" id="ARBA00004370"/>
    </source>
</evidence>
<dbReference type="RefSeq" id="WP_004615493.1">
    <property type="nucleotide sequence ID" value="NZ_APMP01000001.1"/>
</dbReference>
<comment type="catalytic activity">
    <reaction evidence="1">
        <text>ATP + protein L-histidine = ADP + protein N-phospho-L-histidine.</text>
        <dbReference type="EC" id="2.7.13.3"/>
    </reaction>
</comment>
<keyword evidence="7 15" id="KW-0418">Kinase</keyword>
<comment type="caution">
    <text evidence="15">The sequence shown here is derived from an EMBL/GenBank/DDBJ whole genome shotgun (WGS) entry which is preliminary data.</text>
</comment>
<protein>
    <recommendedName>
        <fullName evidence="3">histidine kinase</fullName>
        <ecNumber evidence="3">2.7.13.3</ecNumber>
    </recommendedName>
</protein>
<dbReference type="PROSITE" id="PS50885">
    <property type="entry name" value="HAMP"/>
    <property type="match status" value="1"/>
</dbReference>
<evidence type="ECO:0000256" key="9">
    <source>
        <dbReference type="ARBA" id="ARBA00023012"/>
    </source>
</evidence>
<evidence type="ECO:0000256" key="7">
    <source>
        <dbReference type="ARBA" id="ARBA00022777"/>
    </source>
</evidence>
<evidence type="ECO:0000256" key="5">
    <source>
        <dbReference type="ARBA" id="ARBA00022679"/>
    </source>
</evidence>
<name>R0EPZ1_CAUVI</name>
<evidence type="ECO:0000256" key="10">
    <source>
        <dbReference type="ARBA" id="ARBA00023136"/>
    </source>
</evidence>
<sequence length="440" mass="46777" precursor="true">MFRSTSLRLAALYTTVFAVSVAALGALTLFATRAALSEQFEARIASESAALAQEYLTEGFAGVLQAIQERDRTPGALDYGLRGPRGEPLAGSLAKSDAPPGWSTVVLPSTEGRREPVRILTTRLPDGHWLLVGDDEQRIEAVDGAVLRGFGGAFVGLVVLGVLGGFALSRDVHRRLAAISGTAEAIIDGDLARRVPVRGSDDDLDRLAITINRMLDRIAQLMESLRQVSNDVAHDLRTPLTRLRQRLEMSLGSEAERGAAIEGALADLDAILDTFAALLRIAQIEGGARRAGFRPTDLSAIAGNVADAFMPSAEDVQRIIVLDAPSPLLIEGDPELLTQMVVNLVENALRHTPAGARIVVQTSRRNGQPTLAVIDDGPGVPEAERERVFDRFHRLEASRSTPGSGLGLALVAAVARLHGGEATLRDAGPGLEARVSFPAL</sequence>
<gene>
    <name evidence="15" type="ORF">OR37_00422</name>
</gene>
<keyword evidence="6 12" id="KW-0812">Transmembrane</keyword>
<dbReference type="SUPFAM" id="SSF47384">
    <property type="entry name" value="Homodimeric domain of signal transducing histidine kinase"/>
    <property type="match status" value="1"/>
</dbReference>
<accession>R0EPZ1</accession>
<dbReference type="Gene3D" id="1.10.287.130">
    <property type="match status" value="1"/>
</dbReference>
<dbReference type="EMBL" id="APMP01000001">
    <property type="protein sequence ID" value="ENZ83914.1"/>
    <property type="molecule type" value="Genomic_DNA"/>
</dbReference>
<keyword evidence="5" id="KW-0808">Transferase</keyword>
<dbReference type="eggNOG" id="COG2205">
    <property type="taxonomic scope" value="Bacteria"/>
</dbReference>
<reference evidence="15 16" key="1">
    <citation type="journal article" date="2013" name="Genome Announc.">
        <title>Draft Genome Sequence for Caulobacter sp. Strain OR37, a Bacterium Tolerant to Heavy Metals.</title>
        <authorList>
            <person name="Utturkar S.M."/>
            <person name="Bollmann A."/>
            <person name="Brzoska R.M."/>
            <person name="Klingeman D.M."/>
            <person name="Epstein S.E."/>
            <person name="Palumbo A.V."/>
            <person name="Brown S.D."/>
        </authorList>
    </citation>
    <scope>NUCLEOTIDE SEQUENCE [LARGE SCALE GENOMIC DNA]</scope>
    <source>
        <strain evidence="15 16">OR37</strain>
    </source>
</reference>
<evidence type="ECO:0000256" key="4">
    <source>
        <dbReference type="ARBA" id="ARBA00022553"/>
    </source>
</evidence>
<feature type="coiled-coil region" evidence="11">
    <location>
        <begin position="204"/>
        <end position="231"/>
    </location>
</feature>
<dbReference type="SMART" id="SM00387">
    <property type="entry name" value="HATPase_c"/>
    <property type="match status" value="1"/>
</dbReference>
<dbReference type="InterPro" id="IPR003660">
    <property type="entry name" value="HAMP_dom"/>
</dbReference>
<evidence type="ECO:0000313" key="16">
    <source>
        <dbReference type="Proteomes" id="UP000013063"/>
    </source>
</evidence>
<dbReference type="PANTHER" id="PTHR45436:SF8">
    <property type="entry name" value="HISTIDINE KINASE"/>
    <property type="match status" value="1"/>
</dbReference>
<dbReference type="SUPFAM" id="SSF55874">
    <property type="entry name" value="ATPase domain of HSP90 chaperone/DNA topoisomerase II/histidine kinase"/>
    <property type="match status" value="1"/>
</dbReference>
<dbReference type="GO" id="GO:0000155">
    <property type="term" value="F:phosphorelay sensor kinase activity"/>
    <property type="evidence" value="ECO:0007669"/>
    <property type="project" value="InterPro"/>
</dbReference>
<evidence type="ECO:0000256" key="8">
    <source>
        <dbReference type="ARBA" id="ARBA00022989"/>
    </source>
</evidence>
<dbReference type="AlphaFoldDB" id="R0EPZ1"/>
<dbReference type="InterPro" id="IPR050428">
    <property type="entry name" value="TCS_sensor_his_kinase"/>
</dbReference>
<evidence type="ECO:0000256" key="12">
    <source>
        <dbReference type="SAM" id="Phobius"/>
    </source>
</evidence>
<dbReference type="InterPro" id="IPR036890">
    <property type="entry name" value="HATPase_C_sf"/>
</dbReference>
<keyword evidence="8 12" id="KW-1133">Transmembrane helix</keyword>
<dbReference type="PRINTS" id="PR00344">
    <property type="entry name" value="BCTRLSENSOR"/>
</dbReference>
<evidence type="ECO:0000256" key="11">
    <source>
        <dbReference type="SAM" id="Coils"/>
    </source>
</evidence>
<proteinExistence type="predicted"/>
<dbReference type="InterPro" id="IPR005467">
    <property type="entry name" value="His_kinase_dom"/>
</dbReference>
<keyword evidence="9" id="KW-0902">Two-component regulatory system</keyword>
<dbReference type="GO" id="GO:0005886">
    <property type="term" value="C:plasma membrane"/>
    <property type="evidence" value="ECO:0007669"/>
    <property type="project" value="TreeGrafter"/>
</dbReference>
<dbReference type="SMART" id="SM00304">
    <property type="entry name" value="HAMP"/>
    <property type="match status" value="1"/>
</dbReference>
<keyword evidence="4" id="KW-0597">Phosphoprotein</keyword>
<dbReference type="Gene3D" id="3.30.565.10">
    <property type="entry name" value="Histidine kinase-like ATPase, C-terminal domain"/>
    <property type="match status" value="1"/>
</dbReference>
<dbReference type="CDD" id="cd00082">
    <property type="entry name" value="HisKA"/>
    <property type="match status" value="1"/>
</dbReference>
<dbReference type="Pfam" id="PF00672">
    <property type="entry name" value="HAMP"/>
    <property type="match status" value="1"/>
</dbReference>
<dbReference type="CDD" id="cd06225">
    <property type="entry name" value="HAMP"/>
    <property type="match status" value="1"/>
</dbReference>
<dbReference type="InterPro" id="IPR004358">
    <property type="entry name" value="Sig_transdc_His_kin-like_C"/>
</dbReference>
<dbReference type="Proteomes" id="UP000013063">
    <property type="component" value="Unassembled WGS sequence"/>
</dbReference>